<evidence type="ECO:0000256" key="1">
    <source>
        <dbReference type="SAM" id="MobiDB-lite"/>
    </source>
</evidence>
<sequence>MRRARVSGLIGVIRLYGQLYPNDSSIQQLNTFADSIEQAPAYETYKENKEQLKTWLSNQLNGSTNNNGSILDVATDPSTLNPSNLNLGGTGGGQGLLQSGAGYAATMLERYVNRDGLEFVSPSNVVTGGPRPGNGSVNDLAAQI</sequence>
<dbReference type="Proteomes" id="UP000245431">
    <property type="component" value="Chromosome PVE_r1"/>
</dbReference>
<reference evidence="3" key="1">
    <citation type="submission" date="2016-07" db="EMBL/GenBank/DDBJ databases">
        <authorList>
            <person name="Florea S."/>
            <person name="Webb J.S."/>
            <person name="Jaromczyk J."/>
            <person name="Schardl C.L."/>
        </authorList>
    </citation>
    <scope>NUCLEOTIDE SEQUENCE [LARGE SCALE GENOMIC DNA]</scope>
    <source>
        <strain evidence="3">1YdBTEX2</strain>
    </source>
</reference>
<feature type="region of interest" description="Disordered" evidence="1">
    <location>
        <begin position="123"/>
        <end position="144"/>
    </location>
</feature>
<proteinExistence type="predicted"/>
<gene>
    <name evidence="2" type="ORF">PVE_R1G3246</name>
</gene>
<name>A0A1D3JYF8_PSEVE</name>
<protein>
    <submittedName>
        <fullName evidence="2">Uncharacterized protein</fullName>
    </submittedName>
</protein>
<dbReference type="AlphaFoldDB" id="A0A1D3JYF8"/>
<dbReference type="EMBL" id="LT599583">
    <property type="protein sequence ID" value="SBW81128.1"/>
    <property type="molecule type" value="Genomic_DNA"/>
</dbReference>
<evidence type="ECO:0000313" key="3">
    <source>
        <dbReference type="Proteomes" id="UP000245431"/>
    </source>
</evidence>
<evidence type="ECO:0000313" key="2">
    <source>
        <dbReference type="EMBL" id="SBW81128.1"/>
    </source>
</evidence>
<organism evidence="2 3">
    <name type="scientific">Pseudomonas veronii 1YdBTEX2</name>
    <dbReference type="NCBI Taxonomy" id="1295141"/>
    <lineage>
        <taxon>Bacteria</taxon>
        <taxon>Pseudomonadati</taxon>
        <taxon>Pseudomonadota</taxon>
        <taxon>Gammaproteobacteria</taxon>
        <taxon>Pseudomonadales</taxon>
        <taxon>Pseudomonadaceae</taxon>
        <taxon>Pseudomonas</taxon>
    </lineage>
</organism>
<accession>A0A1D3JYF8</accession>